<dbReference type="InterPro" id="IPR024983">
    <property type="entry name" value="CHAT_dom"/>
</dbReference>
<dbReference type="AlphaFoldDB" id="A0A4Y7TS01"/>
<protein>
    <recommendedName>
        <fullName evidence="1">CHAT domain-containing protein</fullName>
    </recommendedName>
</protein>
<dbReference type="EMBL" id="QPFP01000005">
    <property type="protein sequence ID" value="TEB36960.1"/>
    <property type="molecule type" value="Genomic_DNA"/>
</dbReference>
<name>A0A4Y7TS01_COPMI</name>
<proteinExistence type="predicted"/>
<comment type="caution">
    <text evidence="2">The sequence shown here is derived from an EMBL/GenBank/DDBJ whole genome shotgun (WGS) entry which is preliminary data.</text>
</comment>
<sequence length="1226" mass="134343">MPRATYGLEVEGQELISSIDDGGDSPLYITDIALDRDETYDEAPQSAGLAKLSIVGLPGTGGQAKDFTLFKVSSRRWELRTSIELPPGVDALDCVVKCDDGEDIGLVTLDRIRYEDSERLLTGQRSRRGFETILTQSPFFISWATKRTYSESTVDGEERPQTDDAVQISNDYYDRFMASGQASELSRAISTLEDALNGSPDNDANHLAALKCLGCFLQTRFQVMGDFDDLTEAISSYRSAVGYILEDDPKLPSVLANLGYCLTSRFQRNGHLQDITEAILVLERAARISSEGHGKLPTRLSTLGNALQCRFEHSGNLQDIVEAISVHRKAVSLVSEGHAALPAMLSNLGNSLEARFERTGDLPDISEAISAQKKALSLTPKGHQSLHLRYTCLGTAFYLRFSRTGDAQDIAEAISAFQRAVSLTPEGYVGLPSCLSSLGNVFQARFERTGDLQDNAEAISAQRRAVELAPEGHADLPSWLNSLGNALDSRFVDTGDLDEISEAITAQRRAVALAPEGHADLPTWLSNLGNSLDTRFEATGNLEDNTEAISAQQKAVDLAPEGHAELHVWLNNLGVSLCSRFERTSDLGDISEAISVQQRAVNITEGGHADQPTCFTSLADSWQARFVSTGALEDLDQSIRHYRSAALCAFGTPQSKLEPALQWARLSYRHRTSSPDIIPAFDTAIRTVALIAGLEQTVHRRYSLLQQYSVLPLEAAAAAFQLERPDKALEWLEQGRCLVWGQLTILRSPLDTARLYDPALAERLMSVSKQLESAGSTARESHTNMPLSDKILLEDDAGNHLRLAREWDELLTQVRSIPGLEDFLRPLGYSSIVEHLPATGTVVVINVYEDRCDAIAVLAGSDEPLHIPLPNFTSKKAKGYRDTLNIQLQSQGLRDRGRELQVEGGSDAPGRAFGFYQGKRTRGGDGVHTVLEGLWSGVVKPVLDALELSKRSRSSTEALPRLWWCPTGPLSFLPIHAAGVYGGLGTESVMDYVVSSYSPTVTALTNRVIQDRPINEEAARLFVTSQPKAPGTAPIPGTTKEVESIYNQAIRHNINALRLEGDAVSAEGCLTYMEGYSGIHFACHASQNAARPLRSRFLFHEGHLDLGTIMQRDLKNADLAFLSACQTSTGEETLSDEAVHLAAGMLAAGYRRVVATMWAIGDQHAPQVAEDFYQYLWSHREEGIGSRFDGTLSAYALHHATQQLRKRLDNSDKSLLAWIPYVHFGY</sequence>
<evidence type="ECO:0000313" key="2">
    <source>
        <dbReference type="EMBL" id="TEB36960.1"/>
    </source>
</evidence>
<dbReference type="PANTHER" id="PTHR19959">
    <property type="entry name" value="KINESIN LIGHT CHAIN"/>
    <property type="match status" value="1"/>
</dbReference>
<dbReference type="Pfam" id="PF12770">
    <property type="entry name" value="CHAT"/>
    <property type="match status" value="1"/>
</dbReference>
<organism evidence="2 3">
    <name type="scientific">Coprinellus micaceus</name>
    <name type="common">Glistening ink-cap mushroom</name>
    <name type="synonym">Coprinus micaceus</name>
    <dbReference type="NCBI Taxonomy" id="71717"/>
    <lineage>
        <taxon>Eukaryota</taxon>
        <taxon>Fungi</taxon>
        <taxon>Dikarya</taxon>
        <taxon>Basidiomycota</taxon>
        <taxon>Agaricomycotina</taxon>
        <taxon>Agaricomycetes</taxon>
        <taxon>Agaricomycetidae</taxon>
        <taxon>Agaricales</taxon>
        <taxon>Agaricineae</taxon>
        <taxon>Psathyrellaceae</taxon>
        <taxon>Coprinellus</taxon>
    </lineage>
</organism>
<dbReference type="STRING" id="71717.A0A4Y7TS01"/>
<dbReference type="PANTHER" id="PTHR19959:SF119">
    <property type="entry name" value="FUNGAL LIPASE-LIKE DOMAIN-CONTAINING PROTEIN"/>
    <property type="match status" value="1"/>
</dbReference>
<dbReference type="InterPro" id="IPR011990">
    <property type="entry name" value="TPR-like_helical_dom_sf"/>
</dbReference>
<evidence type="ECO:0000259" key="1">
    <source>
        <dbReference type="Pfam" id="PF12770"/>
    </source>
</evidence>
<dbReference type="SUPFAM" id="SSF81901">
    <property type="entry name" value="HCP-like"/>
    <property type="match status" value="2"/>
</dbReference>
<dbReference type="Gene3D" id="1.25.40.10">
    <property type="entry name" value="Tetratricopeptide repeat domain"/>
    <property type="match status" value="3"/>
</dbReference>
<dbReference type="OrthoDB" id="9991317at2759"/>
<feature type="domain" description="CHAT" evidence="1">
    <location>
        <begin position="931"/>
        <end position="1225"/>
    </location>
</feature>
<keyword evidence="3" id="KW-1185">Reference proteome</keyword>
<accession>A0A4Y7TS01</accession>
<evidence type="ECO:0000313" key="3">
    <source>
        <dbReference type="Proteomes" id="UP000298030"/>
    </source>
</evidence>
<reference evidence="2 3" key="1">
    <citation type="journal article" date="2019" name="Nat. Ecol. Evol.">
        <title>Megaphylogeny resolves global patterns of mushroom evolution.</title>
        <authorList>
            <person name="Varga T."/>
            <person name="Krizsan K."/>
            <person name="Foldi C."/>
            <person name="Dima B."/>
            <person name="Sanchez-Garcia M."/>
            <person name="Sanchez-Ramirez S."/>
            <person name="Szollosi G.J."/>
            <person name="Szarkandi J.G."/>
            <person name="Papp V."/>
            <person name="Albert L."/>
            <person name="Andreopoulos W."/>
            <person name="Angelini C."/>
            <person name="Antonin V."/>
            <person name="Barry K.W."/>
            <person name="Bougher N.L."/>
            <person name="Buchanan P."/>
            <person name="Buyck B."/>
            <person name="Bense V."/>
            <person name="Catcheside P."/>
            <person name="Chovatia M."/>
            <person name="Cooper J."/>
            <person name="Damon W."/>
            <person name="Desjardin D."/>
            <person name="Finy P."/>
            <person name="Geml J."/>
            <person name="Haridas S."/>
            <person name="Hughes K."/>
            <person name="Justo A."/>
            <person name="Karasinski D."/>
            <person name="Kautmanova I."/>
            <person name="Kiss B."/>
            <person name="Kocsube S."/>
            <person name="Kotiranta H."/>
            <person name="LaButti K.M."/>
            <person name="Lechner B.E."/>
            <person name="Liimatainen K."/>
            <person name="Lipzen A."/>
            <person name="Lukacs Z."/>
            <person name="Mihaltcheva S."/>
            <person name="Morgado L.N."/>
            <person name="Niskanen T."/>
            <person name="Noordeloos M.E."/>
            <person name="Ohm R.A."/>
            <person name="Ortiz-Santana B."/>
            <person name="Ovrebo C."/>
            <person name="Racz N."/>
            <person name="Riley R."/>
            <person name="Savchenko A."/>
            <person name="Shiryaev A."/>
            <person name="Soop K."/>
            <person name="Spirin V."/>
            <person name="Szebenyi C."/>
            <person name="Tomsovsky M."/>
            <person name="Tulloss R.E."/>
            <person name="Uehling J."/>
            <person name="Grigoriev I.V."/>
            <person name="Vagvolgyi C."/>
            <person name="Papp T."/>
            <person name="Martin F.M."/>
            <person name="Miettinen O."/>
            <person name="Hibbett D.S."/>
            <person name="Nagy L.G."/>
        </authorList>
    </citation>
    <scope>NUCLEOTIDE SEQUENCE [LARGE SCALE GENOMIC DNA]</scope>
    <source>
        <strain evidence="2 3">FP101781</strain>
    </source>
</reference>
<gene>
    <name evidence="2" type="ORF">FA13DRAFT_1727305</name>
</gene>
<dbReference type="Proteomes" id="UP000298030">
    <property type="component" value="Unassembled WGS sequence"/>
</dbReference>